<dbReference type="PANTHER" id="PTHR48111">
    <property type="entry name" value="REGULATOR OF RPOS"/>
    <property type="match status" value="1"/>
</dbReference>
<evidence type="ECO:0000313" key="11">
    <source>
        <dbReference type="Proteomes" id="UP000189981"/>
    </source>
</evidence>
<dbReference type="Pfam" id="PF00072">
    <property type="entry name" value="Response_reg"/>
    <property type="match status" value="1"/>
</dbReference>
<evidence type="ECO:0000259" key="8">
    <source>
        <dbReference type="PROSITE" id="PS50110"/>
    </source>
</evidence>
<dbReference type="CDD" id="cd00383">
    <property type="entry name" value="trans_reg_C"/>
    <property type="match status" value="1"/>
</dbReference>
<organism evidence="10 11">
    <name type="scientific">Daejeonella lutea</name>
    <dbReference type="NCBI Taxonomy" id="572036"/>
    <lineage>
        <taxon>Bacteria</taxon>
        <taxon>Pseudomonadati</taxon>
        <taxon>Bacteroidota</taxon>
        <taxon>Sphingobacteriia</taxon>
        <taxon>Sphingobacteriales</taxon>
        <taxon>Sphingobacteriaceae</taxon>
        <taxon>Daejeonella</taxon>
    </lineage>
</organism>
<evidence type="ECO:0000256" key="7">
    <source>
        <dbReference type="PROSITE-ProRule" id="PRU01091"/>
    </source>
</evidence>
<dbReference type="AlphaFoldDB" id="A0A1T5AY41"/>
<keyword evidence="11" id="KW-1185">Reference proteome</keyword>
<feature type="domain" description="OmpR/PhoB-type" evidence="9">
    <location>
        <begin position="124"/>
        <end position="224"/>
    </location>
</feature>
<feature type="modified residue" description="4-aspartylphosphate" evidence="6">
    <location>
        <position position="51"/>
    </location>
</feature>
<dbReference type="InterPro" id="IPR001789">
    <property type="entry name" value="Sig_transdc_resp-reg_receiver"/>
</dbReference>
<proteinExistence type="predicted"/>
<dbReference type="GO" id="GO:0005829">
    <property type="term" value="C:cytosol"/>
    <property type="evidence" value="ECO:0007669"/>
    <property type="project" value="TreeGrafter"/>
</dbReference>
<dbReference type="InterPro" id="IPR036388">
    <property type="entry name" value="WH-like_DNA-bd_sf"/>
</dbReference>
<dbReference type="GO" id="GO:0032993">
    <property type="term" value="C:protein-DNA complex"/>
    <property type="evidence" value="ECO:0007669"/>
    <property type="project" value="TreeGrafter"/>
</dbReference>
<evidence type="ECO:0000259" key="9">
    <source>
        <dbReference type="PROSITE" id="PS51755"/>
    </source>
</evidence>
<dbReference type="GO" id="GO:0000976">
    <property type="term" value="F:transcription cis-regulatory region binding"/>
    <property type="evidence" value="ECO:0007669"/>
    <property type="project" value="TreeGrafter"/>
</dbReference>
<dbReference type="SMART" id="SM00448">
    <property type="entry name" value="REC"/>
    <property type="match status" value="1"/>
</dbReference>
<keyword evidence="5" id="KW-0804">Transcription</keyword>
<keyword evidence="4 7" id="KW-0238">DNA-binding</keyword>
<dbReference type="PROSITE" id="PS50110">
    <property type="entry name" value="RESPONSE_REGULATORY"/>
    <property type="match status" value="1"/>
</dbReference>
<dbReference type="PANTHER" id="PTHR48111:SF22">
    <property type="entry name" value="REGULATOR OF RPOS"/>
    <property type="match status" value="1"/>
</dbReference>
<evidence type="ECO:0000313" key="10">
    <source>
        <dbReference type="EMBL" id="SKB39971.1"/>
    </source>
</evidence>
<evidence type="ECO:0000256" key="3">
    <source>
        <dbReference type="ARBA" id="ARBA00023015"/>
    </source>
</evidence>
<dbReference type="Pfam" id="PF00486">
    <property type="entry name" value="Trans_reg_C"/>
    <property type="match status" value="1"/>
</dbReference>
<keyword evidence="1 6" id="KW-0597">Phosphoprotein</keyword>
<dbReference type="STRING" id="572036.SAMN05661099_1127"/>
<evidence type="ECO:0000256" key="6">
    <source>
        <dbReference type="PROSITE-ProRule" id="PRU00169"/>
    </source>
</evidence>
<accession>A0A1T5AY41</accession>
<feature type="domain" description="Response regulatory" evidence="8">
    <location>
        <begin position="2"/>
        <end position="116"/>
    </location>
</feature>
<dbReference type="Proteomes" id="UP000189981">
    <property type="component" value="Unassembled WGS sequence"/>
</dbReference>
<keyword evidence="3" id="KW-0805">Transcription regulation</keyword>
<evidence type="ECO:0000256" key="1">
    <source>
        <dbReference type="ARBA" id="ARBA00022553"/>
    </source>
</evidence>
<dbReference type="Gene3D" id="3.40.50.2300">
    <property type="match status" value="1"/>
</dbReference>
<evidence type="ECO:0000256" key="5">
    <source>
        <dbReference type="ARBA" id="ARBA00023163"/>
    </source>
</evidence>
<dbReference type="Gene3D" id="6.10.250.690">
    <property type="match status" value="1"/>
</dbReference>
<protein>
    <submittedName>
        <fullName evidence="10">DNA-binding response regulator, OmpR family, contains REC and winged-helix (WHTH) domain</fullName>
    </submittedName>
</protein>
<dbReference type="InterPro" id="IPR011006">
    <property type="entry name" value="CheY-like_superfamily"/>
</dbReference>
<dbReference type="OrthoDB" id="9790442at2"/>
<sequence length="225" mass="25990">MKLLFVEDEPVLLQEMQLYFRSLNYTCEHAANFADAAEKVNSYVYDIVVLDITLPDGNGIDLIRDIRTQHLETGILILSARDSLQDKLNGLNMGADDYLTKPFYVEELNARINALYRRKVLKGSSKVVFDDFTIDPESKQLFFDQKALPLTRKEFELLVYFVVNKNRVLSKSSIAEHLWGDHVDQFDNFDTLYAHIKNLRKKLINVSGKDYVKSVYGMGYKFALE</sequence>
<dbReference type="Gene3D" id="1.10.10.10">
    <property type="entry name" value="Winged helix-like DNA-binding domain superfamily/Winged helix DNA-binding domain"/>
    <property type="match status" value="1"/>
</dbReference>
<dbReference type="InterPro" id="IPR039420">
    <property type="entry name" value="WalR-like"/>
</dbReference>
<feature type="DNA-binding region" description="OmpR/PhoB-type" evidence="7">
    <location>
        <begin position="124"/>
        <end position="224"/>
    </location>
</feature>
<dbReference type="InterPro" id="IPR001867">
    <property type="entry name" value="OmpR/PhoB-type_DNA-bd"/>
</dbReference>
<dbReference type="SUPFAM" id="SSF52172">
    <property type="entry name" value="CheY-like"/>
    <property type="match status" value="1"/>
</dbReference>
<gene>
    <name evidence="10" type="ORF">SAMN05661099_1127</name>
</gene>
<reference evidence="11" key="1">
    <citation type="submission" date="2017-02" db="EMBL/GenBank/DDBJ databases">
        <authorList>
            <person name="Varghese N."/>
            <person name="Submissions S."/>
        </authorList>
    </citation>
    <scope>NUCLEOTIDE SEQUENCE [LARGE SCALE GENOMIC DNA]</scope>
    <source>
        <strain evidence="11">DSM 22385</strain>
    </source>
</reference>
<evidence type="ECO:0000256" key="4">
    <source>
        <dbReference type="ARBA" id="ARBA00023125"/>
    </source>
</evidence>
<dbReference type="GO" id="GO:0006355">
    <property type="term" value="P:regulation of DNA-templated transcription"/>
    <property type="evidence" value="ECO:0007669"/>
    <property type="project" value="InterPro"/>
</dbReference>
<dbReference type="GO" id="GO:0000156">
    <property type="term" value="F:phosphorelay response regulator activity"/>
    <property type="evidence" value="ECO:0007669"/>
    <property type="project" value="TreeGrafter"/>
</dbReference>
<evidence type="ECO:0000256" key="2">
    <source>
        <dbReference type="ARBA" id="ARBA00023012"/>
    </source>
</evidence>
<dbReference type="EMBL" id="FUYR01000001">
    <property type="protein sequence ID" value="SKB39971.1"/>
    <property type="molecule type" value="Genomic_DNA"/>
</dbReference>
<keyword evidence="2" id="KW-0902">Two-component regulatory system</keyword>
<dbReference type="PROSITE" id="PS51755">
    <property type="entry name" value="OMPR_PHOB"/>
    <property type="match status" value="1"/>
</dbReference>
<dbReference type="SMART" id="SM00862">
    <property type="entry name" value="Trans_reg_C"/>
    <property type="match status" value="1"/>
</dbReference>
<name>A0A1T5AY41_9SPHI</name>